<keyword evidence="9" id="KW-1185">Reference proteome</keyword>
<evidence type="ECO:0000313" key="8">
    <source>
        <dbReference type="EMBL" id="CAJ0575003.1"/>
    </source>
</evidence>
<evidence type="ECO:0000256" key="5">
    <source>
        <dbReference type="ARBA" id="ARBA00022989"/>
    </source>
</evidence>
<keyword evidence="5 7" id="KW-1133">Transmembrane helix</keyword>
<feature type="transmembrane region" description="Helical" evidence="7">
    <location>
        <begin position="93"/>
        <end position="114"/>
    </location>
</feature>
<evidence type="ECO:0000256" key="4">
    <source>
        <dbReference type="ARBA" id="ARBA00022692"/>
    </source>
</evidence>
<evidence type="ECO:0000313" key="9">
    <source>
        <dbReference type="Proteomes" id="UP001177023"/>
    </source>
</evidence>
<dbReference type="PANTHER" id="PTHR16024:SF6">
    <property type="entry name" value="XK-RELATED PROTEIN"/>
    <property type="match status" value="1"/>
</dbReference>
<comment type="similarity">
    <text evidence="2 7">Belongs to the XK family.</text>
</comment>
<gene>
    <name evidence="8" type="ORF">MSPICULIGERA_LOCUS13322</name>
</gene>
<feature type="transmembrane region" description="Helical" evidence="7">
    <location>
        <begin position="319"/>
        <end position="338"/>
    </location>
</feature>
<keyword evidence="4 7" id="KW-0812">Transmembrane</keyword>
<dbReference type="GO" id="GO:0070782">
    <property type="term" value="P:phosphatidylserine exposure on apoptotic cell surface"/>
    <property type="evidence" value="ECO:0007669"/>
    <property type="project" value="TreeGrafter"/>
</dbReference>
<name>A0AA36CV26_9BILA</name>
<comment type="subcellular location">
    <subcellularLocation>
        <location evidence="1">Cell membrane</location>
        <topology evidence="1">Multi-pass membrane protein</topology>
    </subcellularLocation>
    <subcellularLocation>
        <location evidence="7">Membrane</location>
        <topology evidence="7">Multi-pass membrane protein</topology>
    </subcellularLocation>
</comment>
<evidence type="ECO:0000256" key="6">
    <source>
        <dbReference type="ARBA" id="ARBA00023136"/>
    </source>
</evidence>
<dbReference type="GO" id="GO:0043652">
    <property type="term" value="P:engulfment of apoptotic cell"/>
    <property type="evidence" value="ECO:0007669"/>
    <property type="project" value="TreeGrafter"/>
</dbReference>
<keyword evidence="6 7" id="KW-0472">Membrane</keyword>
<dbReference type="EMBL" id="CATQJA010002635">
    <property type="protein sequence ID" value="CAJ0575003.1"/>
    <property type="molecule type" value="Genomic_DNA"/>
</dbReference>
<dbReference type="InterPro" id="IPR050895">
    <property type="entry name" value="XK-related_scramblase"/>
</dbReference>
<dbReference type="GO" id="GO:0005886">
    <property type="term" value="C:plasma membrane"/>
    <property type="evidence" value="ECO:0007669"/>
    <property type="project" value="UniProtKB-SubCell"/>
</dbReference>
<evidence type="ECO:0000256" key="7">
    <source>
        <dbReference type="RuleBase" id="RU910716"/>
    </source>
</evidence>
<reference evidence="8" key="1">
    <citation type="submission" date="2023-06" db="EMBL/GenBank/DDBJ databases">
        <authorList>
            <person name="Delattre M."/>
        </authorList>
    </citation>
    <scope>NUCLEOTIDE SEQUENCE</scope>
    <source>
        <strain evidence="8">AF72</strain>
    </source>
</reference>
<dbReference type="GO" id="GO:1902742">
    <property type="term" value="P:apoptotic process involved in development"/>
    <property type="evidence" value="ECO:0007669"/>
    <property type="project" value="TreeGrafter"/>
</dbReference>
<keyword evidence="3" id="KW-1003">Cell membrane</keyword>
<feature type="non-terminal residue" evidence="8">
    <location>
        <position position="427"/>
    </location>
</feature>
<evidence type="ECO:0000256" key="1">
    <source>
        <dbReference type="ARBA" id="ARBA00004651"/>
    </source>
</evidence>
<accession>A0AA36CV26</accession>
<sequence>MSFVRPRRLFERKPPKLLYLYGFDPEDDEQNVAAADVSLNEDQEDRLPRKIFVRVFDIFFFCLAIVTYLSDFISDIFVAYLHFAAGRYWSGAIILAPAVLCSLTLNIVSIGFILEDELGPIVYYILAIRRAIKFRNEKDEKTARKHFRKMVEAERDATLLRCFEAFLESLPQLFLQGTILAQYLNGQFVAGELPIWGCSVITSLLSACWSISIHHRSLRMSLGDKVNMYPHESFLQFIWRACTVLSRFIIIILGFMAFGAWMGLFFGLHFVISLLHITALQSVEATFPAIELGLLVVNSFIHLTTPFNMAEGKTRRQYTVAYTVEFLEGAILAALMLTNKSFKFRWKFECIATAGILFIFGISVMCLYYGFCHPNRRRHLRIECDGVKREKTVETTVAQEMEEITEASIQISEEQPSTSHHAPSLSE</sequence>
<dbReference type="InterPro" id="IPR018629">
    <property type="entry name" value="XK-rel"/>
</dbReference>
<feature type="transmembrane region" description="Helical" evidence="7">
    <location>
        <begin position="287"/>
        <end position="307"/>
    </location>
</feature>
<evidence type="ECO:0000256" key="2">
    <source>
        <dbReference type="ARBA" id="ARBA00008789"/>
    </source>
</evidence>
<protein>
    <recommendedName>
        <fullName evidence="7">XK-related protein</fullName>
    </recommendedName>
</protein>
<proteinExistence type="inferred from homology"/>
<dbReference type="AlphaFoldDB" id="A0AA36CV26"/>
<dbReference type="Proteomes" id="UP001177023">
    <property type="component" value="Unassembled WGS sequence"/>
</dbReference>
<dbReference type="PANTHER" id="PTHR16024">
    <property type="entry name" value="XK-RELATED PROTEIN"/>
    <property type="match status" value="1"/>
</dbReference>
<feature type="transmembrane region" description="Helical" evidence="7">
    <location>
        <begin position="58"/>
        <end position="81"/>
    </location>
</feature>
<comment type="caution">
    <text evidence="8">The sequence shown here is derived from an EMBL/GenBank/DDBJ whole genome shotgun (WGS) entry which is preliminary data.</text>
</comment>
<evidence type="ECO:0000256" key="3">
    <source>
        <dbReference type="ARBA" id="ARBA00022475"/>
    </source>
</evidence>
<dbReference type="Pfam" id="PF09815">
    <property type="entry name" value="XK-related"/>
    <property type="match status" value="1"/>
</dbReference>
<organism evidence="8 9">
    <name type="scientific">Mesorhabditis spiculigera</name>
    <dbReference type="NCBI Taxonomy" id="96644"/>
    <lineage>
        <taxon>Eukaryota</taxon>
        <taxon>Metazoa</taxon>
        <taxon>Ecdysozoa</taxon>
        <taxon>Nematoda</taxon>
        <taxon>Chromadorea</taxon>
        <taxon>Rhabditida</taxon>
        <taxon>Rhabditina</taxon>
        <taxon>Rhabditomorpha</taxon>
        <taxon>Rhabditoidea</taxon>
        <taxon>Rhabditidae</taxon>
        <taxon>Mesorhabditinae</taxon>
        <taxon>Mesorhabditis</taxon>
    </lineage>
</organism>
<feature type="transmembrane region" description="Helical" evidence="7">
    <location>
        <begin position="350"/>
        <end position="371"/>
    </location>
</feature>